<dbReference type="PANTHER" id="PTHR43380">
    <property type="entry name" value="2-OXOISOVALERATE DEHYDROGENASE SUBUNIT ALPHA, MITOCHONDRIAL"/>
    <property type="match status" value="1"/>
</dbReference>
<evidence type="ECO:0000259" key="2">
    <source>
        <dbReference type="Pfam" id="PF00676"/>
    </source>
</evidence>
<dbReference type="Pfam" id="PF00676">
    <property type="entry name" value="E1_dh"/>
    <property type="match status" value="1"/>
</dbReference>
<dbReference type="PANTHER" id="PTHR43380:SF1">
    <property type="entry name" value="2-OXOISOVALERATE DEHYDROGENASE SUBUNIT ALPHA, MITOCHONDRIAL"/>
    <property type="match status" value="1"/>
</dbReference>
<dbReference type="InterPro" id="IPR001017">
    <property type="entry name" value="DH_E1"/>
</dbReference>
<organism evidence="3">
    <name type="scientific">hydrothermal vent metagenome</name>
    <dbReference type="NCBI Taxonomy" id="652676"/>
    <lineage>
        <taxon>unclassified sequences</taxon>
        <taxon>metagenomes</taxon>
        <taxon>ecological metagenomes</taxon>
    </lineage>
</organism>
<feature type="non-terminal residue" evidence="3">
    <location>
        <position position="239"/>
    </location>
</feature>
<evidence type="ECO:0000313" key="3">
    <source>
        <dbReference type="EMBL" id="VAW47743.1"/>
    </source>
</evidence>
<reference evidence="3" key="1">
    <citation type="submission" date="2018-06" db="EMBL/GenBank/DDBJ databases">
        <authorList>
            <person name="Zhirakovskaya E."/>
        </authorList>
    </citation>
    <scope>NUCLEOTIDE SEQUENCE</scope>
</reference>
<accession>A0A3B0W5Y0</accession>
<dbReference type="GO" id="GO:0009083">
    <property type="term" value="P:branched-chain amino acid catabolic process"/>
    <property type="evidence" value="ECO:0007669"/>
    <property type="project" value="TreeGrafter"/>
</dbReference>
<gene>
    <name evidence="3" type="ORF">MNBD_GAMMA02-85</name>
</gene>
<feature type="domain" description="Dehydrogenase E1 component" evidence="2">
    <location>
        <begin position="55"/>
        <end position="236"/>
    </location>
</feature>
<sequence length="239" mass="26229">MSNNQSKVINRAQIVDQNFIDFVNSYQSVSPKQELSFNGLTAKKLLSLFESQLRSRQLDLMARKLKLENKVFYTIGSSGHEGNVMLGDLVRHTDPAFLHYRSGGLMMERSRQVEGIDPIWDTCLSFAASQNDPASGGRHKVWGSKPLWVIPQTSTIASHLPKAVGCALGIELAQRSEMKMPIPDDSIVLCNFGDASTNHSTAQGAFNAASWSAFQGLKTPILFVCEDNGIGISVKTPEN</sequence>
<dbReference type="Gene3D" id="3.40.50.970">
    <property type="match status" value="1"/>
</dbReference>
<dbReference type="AlphaFoldDB" id="A0A3B0W5Y0"/>
<dbReference type="GO" id="GO:0016624">
    <property type="term" value="F:oxidoreductase activity, acting on the aldehyde or oxo group of donors, disulfide as acceptor"/>
    <property type="evidence" value="ECO:0007669"/>
    <property type="project" value="InterPro"/>
</dbReference>
<keyword evidence="3" id="KW-0670">Pyruvate</keyword>
<evidence type="ECO:0000256" key="1">
    <source>
        <dbReference type="ARBA" id="ARBA00023002"/>
    </source>
</evidence>
<keyword evidence="1" id="KW-0560">Oxidoreductase</keyword>
<protein>
    <submittedName>
        <fullName evidence="3">TTP-dependent protein, related to E1 component of pyruvate/2-oxoglutarate/acetoin dehydrogenase</fullName>
    </submittedName>
</protein>
<dbReference type="InterPro" id="IPR029061">
    <property type="entry name" value="THDP-binding"/>
</dbReference>
<dbReference type="SUPFAM" id="SSF52518">
    <property type="entry name" value="Thiamin diphosphate-binding fold (THDP-binding)"/>
    <property type="match status" value="1"/>
</dbReference>
<name>A0A3B0W5Y0_9ZZZZ</name>
<dbReference type="EMBL" id="UOFA01000364">
    <property type="protein sequence ID" value="VAW47743.1"/>
    <property type="molecule type" value="Genomic_DNA"/>
</dbReference>
<dbReference type="InterPro" id="IPR050771">
    <property type="entry name" value="Alpha-ketoacid_DH_E1_comp"/>
</dbReference>
<proteinExistence type="predicted"/>